<evidence type="ECO:0000313" key="2">
    <source>
        <dbReference type="Proteomes" id="UP000285060"/>
    </source>
</evidence>
<gene>
    <name evidence="1" type="ORF">DYB32_003822</name>
</gene>
<name>A0A418AZB5_9STRA</name>
<evidence type="ECO:0000313" key="1">
    <source>
        <dbReference type="EMBL" id="RHY31031.1"/>
    </source>
</evidence>
<accession>A0A418AZB5</accession>
<sequence length="162" mass="18343">MYATLGQALYRDLVAQGFLGYQQSQHPRTKAQIEAEEDDQLEALHWTDELYSGKSVLFITPSRIGRPHVVCLNKISLAMTIGFSFAPLMTNSTLWPLTALAGHIIQNRPEVVSFHLASHEGEESQNGRRYVLNLVYQLMTELPAYANKYSCKRPRHNLVPSK</sequence>
<comment type="caution">
    <text evidence="1">The sequence shown here is derived from an EMBL/GenBank/DDBJ whole genome shotgun (WGS) entry which is preliminary data.</text>
</comment>
<dbReference type="Proteomes" id="UP000285060">
    <property type="component" value="Unassembled WGS sequence"/>
</dbReference>
<keyword evidence="2" id="KW-1185">Reference proteome</keyword>
<proteinExistence type="predicted"/>
<dbReference type="AlphaFoldDB" id="A0A418AZB5"/>
<protein>
    <submittedName>
        <fullName evidence="1">Uncharacterized protein</fullName>
    </submittedName>
</protein>
<reference evidence="1 2" key="1">
    <citation type="submission" date="2018-08" db="EMBL/GenBank/DDBJ databases">
        <title>Aphanomyces genome sequencing and annotation.</title>
        <authorList>
            <person name="Minardi D."/>
            <person name="Oidtmann B."/>
            <person name="Van Der Giezen M."/>
            <person name="Studholme D.J."/>
        </authorList>
    </citation>
    <scope>NUCLEOTIDE SEQUENCE [LARGE SCALE GENOMIC DNA]</scope>
    <source>
        <strain evidence="1 2">NJM0002</strain>
    </source>
</reference>
<dbReference type="EMBL" id="QUSY01000251">
    <property type="protein sequence ID" value="RHY31031.1"/>
    <property type="molecule type" value="Genomic_DNA"/>
</dbReference>
<dbReference type="VEuPathDB" id="FungiDB:H310_03340"/>
<organism evidence="1 2">
    <name type="scientific">Aphanomyces invadans</name>
    <dbReference type="NCBI Taxonomy" id="157072"/>
    <lineage>
        <taxon>Eukaryota</taxon>
        <taxon>Sar</taxon>
        <taxon>Stramenopiles</taxon>
        <taxon>Oomycota</taxon>
        <taxon>Saprolegniomycetes</taxon>
        <taxon>Saprolegniales</taxon>
        <taxon>Verrucalvaceae</taxon>
        <taxon>Aphanomyces</taxon>
    </lineage>
</organism>